<feature type="compositionally biased region" description="Polar residues" evidence="28">
    <location>
        <begin position="1972"/>
        <end position="1982"/>
    </location>
</feature>
<feature type="region of interest" description="Disordered" evidence="28">
    <location>
        <begin position="1"/>
        <end position="63"/>
    </location>
</feature>
<evidence type="ECO:0000256" key="26">
    <source>
        <dbReference type="ARBA" id="ARBA00074669"/>
    </source>
</evidence>
<feature type="compositionally biased region" description="Basic and acidic residues" evidence="28">
    <location>
        <begin position="1137"/>
        <end position="1182"/>
    </location>
</feature>
<feature type="compositionally biased region" description="Basic and acidic residues" evidence="28">
    <location>
        <begin position="1748"/>
        <end position="1772"/>
    </location>
</feature>
<dbReference type="SUPFAM" id="SSF56672">
    <property type="entry name" value="DNA/RNA polymerases"/>
    <property type="match status" value="1"/>
</dbReference>
<dbReference type="InterPro" id="IPR002298">
    <property type="entry name" value="DNA_polymerase_A"/>
</dbReference>
<feature type="region of interest" description="Disordered" evidence="28">
    <location>
        <begin position="1107"/>
        <end position="1284"/>
    </location>
</feature>
<dbReference type="GO" id="GO:0003887">
    <property type="term" value="F:DNA-directed DNA polymerase activity"/>
    <property type="evidence" value="ECO:0007669"/>
    <property type="project" value="UniProtKB-KW"/>
</dbReference>
<evidence type="ECO:0000256" key="13">
    <source>
        <dbReference type="ARBA" id="ARBA00022763"/>
    </source>
</evidence>
<dbReference type="InterPro" id="IPR043502">
    <property type="entry name" value="DNA/RNA_pol_sf"/>
</dbReference>
<evidence type="ECO:0000256" key="12">
    <source>
        <dbReference type="ARBA" id="ARBA00022741"/>
    </source>
</evidence>
<dbReference type="EC" id="2.7.7.49" evidence="6"/>
<feature type="compositionally biased region" description="Acidic residues" evidence="28">
    <location>
        <begin position="1557"/>
        <end position="1573"/>
    </location>
</feature>
<dbReference type="PROSITE" id="PS51192">
    <property type="entry name" value="HELICASE_ATP_BIND_1"/>
    <property type="match status" value="1"/>
</dbReference>
<comment type="catalytic activity">
    <reaction evidence="22">
        <text>ATP + H2O = ADP + phosphate + H(+)</text>
        <dbReference type="Rhea" id="RHEA:13065"/>
        <dbReference type="ChEBI" id="CHEBI:15377"/>
        <dbReference type="ChEBI" id="CHEBI:15378"/>
        <dbReference type="ChEBI" id="CHEBI:30616"/>
        <dbReference type="ChEBI" id="CHEBI:43474"/>
        <dbReference type="ChEBI" id="CHEBI:456216"/>
        <dbReference type="EC" id="3.6.4.12"/>
    </reaction>
</comment>
<feature type="compositionally biased region" description="Basic residues" evidence="28">
    <location>
        <begin position="2699"/>
        <end position="2710"/>
    </location>
</feature>
<evidence type="ECO:0000256" key="3">
    <source>
        <dbReference type="ARBA" id="ARBA00004286"/>
    </source>
</evidence>
<evidence type="ECO:0000256" key="2">
    <source>
        <dbReference type="ARBA" id="ARBA00004123"/>
    </source>
</evidence>
<evidence type="ECO:0000259" key="29">
    <source>
        <dbReference type="PROSITE" id="PS51192"/>
    </source>
</evidence>
<dbReference type="Gene3D" id="3.30.70.370">
    <property type="match status" value="1"/>
</dbReference>
<evidence type="ECO:0000256" key="8">
    <source>
        <dbReference type="ARBA" id="ARBA00022454"/>
    </source>
</evidence>
<keyword evidence="21" id="KW-0511">Multifunctional enzyme</keyword>
<feature type="compositionally biased region" description="Polar residues" evidence="28">
    <location>
        <begin position="168"/>
        <end position="195"/>
    </location>
</feature>
<dbReference type="GO" id="GO:0016787">
    <property type="term" value="F:hydrolase activity"/>
    <property type="evidence" value="ECO:0007669"/>
    <property type="project" value="UniProtKB-KW"/>
</dbReference>
<dbReference type="InterPro" id="IPR001650">
    <property type="entry name" value="Helicase_C-like"/>
</dbReference>
<feature type="compositionally biased region" description="Basic and acidic residues" evidence="28">
    <location>
        <begin position="1683"/>
        <end position="1699"/>
    </location>
</feature>
<dbReference type="Gene3D" id="3.30.420.10">
    <property type="entry name" value="Ribonuclease H-like superfamily/Ribonuclease H"/>
    <property type="match status" value="1"/>
</dbReference>
<dbReference type="SMART" id="SM00487">
    <property type="entry name" value="DEXDc"/>
    <property type="match status" value="1"/>
</dbReference>
<dbReference type="SUPFAM" id="SSF52540">
    <property type="entry name" value="P-loop containing nucleoside triphosphate hydrolases"/>
    <property type="match status" value="1"/>
</dbReference>
<organism evidence="31 32">
    <name type="scientific">Scomber scombrus</name>
    <name type="common">Atlantic mackerel</name>
    <name type="synonym">Scomber vernalis</name>
    <dbReference type="NCBI Taxonomy" id="13677"/>
    <lineage>
        <taxon>Eukaryota</taxon>
        <taxon>Metazoa</taxon>
        <taxon>Chordata</taxon>
        <taxon>Craniata</taxon>
        <taxon>Vertebrata</taxon>
        <taxon>Euteleostomi</taxon>
        <taxon>Actinopterygii</taxon>
        <taxon>Neopterygii</taxon>
        <taxon>Teleostei</taxon>
        <taxon>Neoteleostei</taxon>
        <taxon>Acanthomorphata</taxon>
        <taxon>Pelagiaria</taxon>
        <taxon>Scombriformes</taxon>
        <taxon>Scombridae</taxon>
        <taxon>Scomber</taxon>
    </lineage>
</organism>
<dbReference type="GO" id="GO:0006261">
    <property type="term" value="P:DNA-templated DNA replication"/>
    <property type="evidence" value="ECO:0007669"/>
    <property type="project" value="InterPro"/>
</dbReference>
<name>A0AAV1PLE7_SCOSC</name>
<dbReference type="SUPFAM" id="SSF158702">
    <property type="entry name" value="Sec63 N-terminal domain-like"/>
    <property type="match status" value="1"/>
</dbReference>
<dbReference type="InterPro" id="IPR001098">
    <property type="entry name" value="DNA-dir_DNA_pol_A_palm_dom"/>
</dbReference>
<feature type="compositionally biased region" description="Polar residues" evidence="28">
    <location>
        <begin position="1324"/>
        <end position="1342"/>
    </location>
</feature>
<feature type="compositionally biased region" description="Low complexity" evidence="28">
    <location>
        <begin position="1719"/>
        <end position="1730"/>
    </location>
</feature>
<dbReference type="Pfam" id="PF00271">
    <property type="entry name" value="Helicase_C"/>
    <property type="match status" value="1"/>
</dbReference>
<dbReference type="GO" id="GO:2000042">
    <property type="term" value="P:negative regulation of double-strand break repair via homologous recombination"/>
    <property type="evidence" value="ECO:0007669"/>
    <property type="project" value="UniProtKB-ARBA"/>
</dbReference>
<evidence type="ECO:0000256" key="11">
    <source>
        <dbReference type="ARBA" id="ARBA00022695"/>
    </source>
</evidence>
<dbReference type="EMBL" id="CAWUFR010000195">
    <property type="protein sequence ID" value="CAK6972245.1"/>
    <property type="molecule type" value="Genomic_DNA"/>
</dbReference>
<feature type="compositionally biased region" description="Pro residues" evidence="28">
    <location>
        <begin position="1299"/>
        <end position="1311"/>
    </location>
</feature>
<comment type="caution">
    <text evidence="31">The sequence shown here is derived from an EMBL/GenBank/DDBJ whole genome shotgun (WGS) entry which is preliminary data.</text>
</comment>
<keyword evidence="12" id="KW-0547">Nucleotide-binding</keyword>
<dbReference type="GO" id="GO:0003964">
    <property type="term" value="F:RNA-directed DNA polymerase activity"/>
    <property type="evidence" value="ECO:0007669"/>
    <property type="project" value="UniProtKB-EC"/>
</dbReference>
<dbReference type="InterPro" id="IPR014001">
    <property type="entry name" value="Helicase_ATP-bd"/>
</dbReference>
<comment type="cofactor">
    <cofactor evidence="1">
        <name>Mg(2+)</name>
        <dbReference type="ChEBI" id="CHEBI:18420"/>
    </cofactor>
</comment>
<dbReference type="EC" id="2.7.7.7" evidence="5"/>
<dbReference type="Gene3D" id="1.20.1060.10">
    <property type="entry name" value="Taq DNA Polymerase, Chain T, domain 4"/>
    <property type="match status" value="1"/>
</dbReference>
<evidence type="ECO:0000256" key="24">
    <source>
        <dbReference type="ARBA" id="ARBA00049244"/>
    </source>
</evidence>
<keyword evidence="18" id="KW-0007">Acetylation</keyword>
<sequence length="2776" mass="306892">MSGSAPPPLKKKSYMGQHQIKKKISLQAPDDPPERDSLLRKSHYLSDKTNTSENISRDRLMGGGTVFPLGESTLALDEEMLQVLDAADSVKPAADRARPATVNRHAQEQPPVADSKRENDFVLQERVCGRNGDYKKPGWSTDCEDLAQRLLFSEDAEESEHAQRDPKNGQSVPASACISGSTCRQNNTSRKNSSARSEDKNGQNVNADVPVDVSRDYILFSPTRLAAAMKKAKLQNQSTSVLTVPSGLDLSTLSDTVPQPGIALCAPAEHAEKLLLSSWGLPKPILERYQKHRVTHMFEWQAQCLTVGQVLQGGNLVYSAPTSAGKTLVSELLMLKRILETKRKALFILPFVSVAKEKMHYLQNVFEEAGVRVEGYMGSTSAAGGFATLDVAVCTIEKANSLINRLIEEDSMGLLGMVVVDELHMVGDSGRGYLLELLLTKIRYIAQKQNTSGSLSEGVQIIGMSATLPNLSLLASWLGAQLYQTDYRPVPLHEHLKVGYSIYDRSLSVVRQFTPALHVKGDDDNIVSLCYETVREGHSVLLFCPSKNWCEKLADSIAREFYNLRHADRQGEAEPQPVCLDQEGLVDVIAQLRRTPAGLDPILQRTVPWGVAFHHAGLTFDERDVLEGAFRQGMVRVLAATSTLSSGVNLPARRVIIRTPMFNGHLLDPLTYKQMAGRAGRKGVDTTGESVLVCKEAERQKGISLLQGALQPISSCLVRREGEGVTTSMLRAILEIIVGGVASTPQDVKLYASCSLLAATMKCNDKEKANEETSRGAIETSVEWLMENEFISIQKQGQEEQYCPTQLGAATLSSSLSPPEALGIFADLQRAMKGFVLENDLHILYLITPLYAEWTTIDWYQFFCQWEQLSSSMKRVAELVGVQEGYLARSVNGKPAAKTEKQRRQMAIHKRFFTTLVLQDLVNEVPLGTVASKYNCNRGQLQSLQQSASTYAGMVTVFCKRLGWHNMELLLSQYQTRLSFGIQRELVDLVRVSLLNATRARALYAQGLCTVAELARATVADVEKALRNAVPFKSSKRAVDESEVEAAERRNLRCVWVTGGRALTEKEAAVEIVSEARLLLQEDLAQLGIQWDPTTLVSQQHTGASVVTSADDHSSSNSDNSYISSQEAQTVSTTNHQEVDGFKTSNRRDIGRRREESKEESKREKTKSRKEGEARREYRSKPEAVGVKKKLEERSVPDRAQLGNEVLVERVTEANQQQRNTKSSLANETEKQDEKRDKEKSEELEQRGQEYRKAVQKEGGASKVSVRPEDQQASWPVRPERSLTQELAEIVSSPLLQHKPPPQPCPSPMAPPRFRALISRVKEQQQSVSTKTSKVDNTTGDSPVQPGRLKHSRALSKVLHSIQTDKSLQDSVETVQTSHSHNTCTFPALGPAQQTPCTVSAPRNEDMSDSPQPVSPASAPLISPEAKRRRIEGGEIETFSSPELYAGDEEVQGEMKKGEESFGESFELDTQTERIIFQQVDQPRDGNERSMNELVETEKIKEEEVVEAAAVQEGDADERRNRLEAPDDACPRFSISLTDSQMELILNTSHQIPSDPDGGDNMDEDKDEVGDDGEVPVANQAVSESSNRSSSFLFDSLYDSSLLAALSPHQIDQSDEEECGQEVRVERPCSSTQERRHSELLANQEAEKQEAIQWGESFFNLSEWGDSLLVGEHFLERQSVLRHTERTEKEQEASHHEAEQPNTDQLSNSQSELGQIQLKPTTTTPKASTTIQNEYDMGKASNNPAPTHRSEEGRNEKYLENKRKEEKEKEEKMNTLLSDNAVLKHPNFQNAPESTLCCSPGLQEIFDLWPSMSDQPWQNTTTGLTGKHTQTAAAAEVTKILQSSIQVRRKRGNLNVQVAAAESGSQKPSRHDSENVTERPGFAGDLIPPTQETPPVTPRIKLTTSSVQSPLIAQPLNQSTPSTLLPGKPAAPKTVCSKTRPGYTNKQSRAIDHKHQLGHKPKTLPESEQHTKVNPTTVSHPTLKSKPLPLSDQNLSPPQDWPSPPPPQPKTLSDTESPVTDEGFTLQLSQDASLCSSNSGNFSIIDVASDRGLFHTFINEWKTKDRYSLALACEKKEHRQQPEEEIGGKHKRVSAAHQKLHTADGFPVRDSEGLVLIGLAVCWGARDAYYISLQQEQSKGLSSSLAPPPLDGNLPLSERLGQVKACLSRLSAGHGGGVVVTYDIIQVYKTLVLSCGVSLEGNYEDPKVACWLMDPGSEERTIPNMVTVYCPEELPLLDGLGNAHAHCPRVRAATKSVLIYAVMNHLTGLLEKDGMLESFRNMEMPSQVCLALLELNGVGFSVKECERQKHVMQAKITALESQAYNLAGHGFSLTSIDDIAQILFLELHLPPNGDMGGSKSKKTLGYTRRGGGRVRLGKQFSTTKDVLEKLLPLHPLPGVILEWRRITNALTKVVFPLQREKQYHPALDMDRIYPIAQTHTATGRVSFTEPNIQNVPKDFEIHMPTVVGESPPSQDGGHMTTKAGKKRHSMVSSVPAGGAEQGPAFSVSMRHAFVPFSGGMILAADYSQLELRVLAHLSKDQRLLQVLNGGADVFRCIAAEWKSVDPETVNDSLRQQAKQICYGIIYGMGAKSLGEQMGVEENDAACYIESFKARYKGINHFLKETVKGCIKNGYVRTLMGRRRYLPGITNTNTHIKAHAERQAVNSAVQGSAADVVKLATVNIQKRLRKTYPAAPQSHQHTRPASHHRRAGSSHLRGAYFVLQLHDELIYETAEEDLLQVAQIVKREMESAVKLYVKLKAKVKVGPSWGNMQDLDI</sequence>
<keyword evidence="10" id="KW-0808">Transferase</keyword>
<reference evidence="31 32" key="1">
    <citation type="submission" date="2024-01" db="EMBL/GenBank/DDBJ databases">
        <authorList>
            <person name="Alioto T."/>
            <person name="Alioto T."/>
            <person name="Gomez Garrido J."/>
        </authorList>
    </citation>
    <scope>NUCLEOTIDE SEQUENCE [LARGE SCALE GENOMIC DNA]</scope>
</reference>
<dbReference type="PRINTS" id="PR00868">
    <property type="entry name" value="DNAPOLI"/>
</dbReference>
<feature type="region of interest" description="Disordered" evidence="28">
    <location>
        <begin position="1293"/>
        <end position="1312"/>
    </location>
</feature>
<evidence type="ECO:0000256" key="1">
    <source>
        <dbReference type="ARBA" id="ARBA00001946"/>
    </source>
</evidence>
<dbReference type="Pfam" id="PF20470">
    <property type="entry name" value="HTH_61"/>
    <property type="match status" value="1"/>
</dbReference>
<comment type="subcellular location">
    <subcellularLocation>
        <location evidence="3">Chromosome</location>
    </subcellularLocation>
    <subcellularLocation>
        <location evidence="2">Nucleus</location>
    </subcellularLocation>
</comment>
<dbReference type="FunFam" id="3.40.50.300:FF:000753">
    <property type="entry name" value="Polymerase (DNA directed), theta"/>
    <property type="match status" value="1"/>
</dbReference>
<keyword evidence="15" id="KW-0347">Helicase</keyword>
<dbReference type="Gene3D" id="1.10.3380.20">
    <property type="match status" value="1"/>
</dbReference>
<keyword evidence="20" id="KW-0539">Nucleus</keyword>
<dbReference type="FunFam" id="1.10.3380.20:FF:000001">
    <property type="entry name" value="DNA polymerase theta"/>
    <property type="match status" value="1"/>
</dbReference>
<dbReference type="Gene3D" id="1.10.150.20">
    <property type="entry name" value="5' to 3' exonuclease, C-terminal subdomain"/>
    <property type="match status" value="1"/>
</dbReference>
<accession>A0AAV1PLE7</accession>
<feature type="region of interest" description="Disordered" evidence="28">
    <location>
        <begin position="1911"/>
        <end position="2019"/>
    </location>
</feature>
<evidence type="ECO:0000256" key="9">
    <source>
        <dbReference type="ARBA" id="ARBA00022553"/>
    </source>
</evidence>
<dbReference type="PANTHER" id="PTHR10133:SF62">
    <property type="entry name" value="DNA POLYMERASE THETA"/>
    <property type="match status" value="1"/>
</dbReference>
<dbReference type="EC" id="3.6.4.12" evidence="7"/>
<keyword evidence="11" id="KW-0548">Nucleotidyltransferase</keyword>
<evidence type="ECO:0000256" key="27">
    <source>
        <dbReference type="ARBA" id="ARBA00078930"/>
    </source>
</evidence>
<feature type="region of interest" description="Disordered" evidence="28">
    <location>
        <begin position="1859"/>
        <end position="1898"/>
    </location>
</feature>
<evidence type="ECO:0000256" key="22">
    <source>
        <dbReference type="ARBA" id="ARBA00047995"/>
    </source>
</evidence>
<evidence type="ECO:0000256" key="19">
    <source>
        <dbReference type="ARBA" id="ARBA00023204"/>
    </source>
</evidence>
<keyword evidence="17" id="KW-0239">DNA-directed DNA polymerase</keyword>
<feature type="region of interest" description="Disordered" evidence="28">
    <location>
        <begin position="1549"/>
        <end position="1573"/>
    </location>
</feature>
<feature type="compositionally biased region" description="Polar residues" evidence="28">
    <location>
        <begin position="1213"/>
        <end position="1227"/>
    </location>
</feature>
<comment type="subunit">
    <text evidence="25">Homomultimer; forms homodimers and homotetramers. Interacts with RAD51. Interacts with ORC2 and ORC4. Interacts with RHNO1; interaction takes place during mitosis and promotes POLQ recruitment to DNA damage sites. Interacts (when phosphorylated) with TOPBP1 (via BRCT domains 7 and 8); promoting POLQ recruitment to DNA damage sites.</text>
</comment>
<evidence type="ECO:0000256" key="10">
    <source>
        <dbReference type="ARBA" id="ARBA00022679"/>
    </source>
</evidence>
<dbReference type="GO" id="GO:0003677">
    <property type="term" value="F:DNA binding"/>
    <property type="evidence" value="ECO:0007669"/>
    <property type="project" value="InterPro"/>
</dbReference>
<feature type="region of interest" description="Disordered" evidence="28">
    <location>
        <begin position="1609"/>
        <end position="1636"/>
    </location>
</feature>
<keyword evidence="14" id="KW-0378">Hydrolase</keyword>
<feature type="compositionally biased region" description="Polar residues" evidence="28">
    <location>
        <begin position="1126"/>
        <end position="1136"/>
    </location>
</feature>
<keyword evidence="13" id="KW-0227">DNA damage</keyword>
<dbReference type="InterPro" id="IPR046931">
    <property type="entry name" value="HTH_61"/>
</dbReference>
<dbReference type="PANTHER" id="PTHR10133">
    <property type="entry name" value="DNA POLYMERASE I"/>
    <property type="match status" value="1"/>
</dbReference>
<keyword evidence="8" id="KW-0158">Chromosome</keyword>
<comment type="catalytic activity">
    <reaction evidence="23">
        <text>DNA(n) + a 2'-deoxyribonucleoside 5'-triphosphate = DNA(n+1) + diphosphate</text>
        <dbReference type="Rhea" id="RHEA:22508"/>
        <dbReference type="Rhea" id="RHEA-COMP:17339"/>
        <dbReference type="Rhea" id="RHEA-COMP:17340"/>
        <dbReference type="ChEBI" id="CHEBI:33019"/>
        <dbReference type="ChEBI" id="CHEBI:61560"/>
        <dbReference type="ChEBI" id="CHEBI:173112"/>
        <dbReference type="EC" id="2.7.7.49"/>
    </reaction>
</comment>
<evidence type="ECO:0000256" key="4">
    <source>
        <dbReference type="ARBA" id="ARBA00007705"/>
    </source>
</evidence>
<feature type="region of interest" description="Disordered" evidence="28">
    <location>
        <begin position="156"/>
        <end position="208"/>
    </location>
</feature>
<evidence type="ECO:0000256" key="6">
    <source>
        <dbReference type="ARBA" id="ARBA00012493"/>
    </source>
</evidence>
<dbReference type="InterPro" id="IPR027417">
    <property type="entry name" value="P-loop_NTPase"/>
</dbReference>
<keyword evidence="32" id="KW-1185">Reference proteome</keyword>
<feature type="compositionally biased region" description="Pro residues" evidence="28">
    <location>
        <begin position="1999"/>
        <end position="2009"/>
    </location>
</feature>
<dbReference type="CDD" id="cd18795">
    <property type="entry name" value="SF2_C_Ski2"/>
    <property type="match status" value="1"/>
</dbReference>
<dbReference type="SMART" id="SM00482">
    <property type="entry name" value="POLAc"/>
    <property type="match status" value="1"/>
</dbReference>
<evidence type="ECO:0000256" key="21">
    <source>
        <dbReference type="ARBA" id="ARBA00023268"/>
    </source>
</evidence>
<dbReference type="GO" id="GO:0005524">
    <property type="term" value="F:ATP binding"/>
    <property type="evidence" value="ECO:0007669"/>
    <property type="project" value="UniProtKB-KW"/>
</dbReference>
<comment type="catalytic activity">
    <reaction evidence="24">
        <text>DNA(n) + a 2'-deoxyribonucleoside 5'-triphosphate = DNA(n+1) + diphosphate</text>
        <dbReference type="Rhea" id="RHEA:22508"/>
        <dbReference type="Rhea" id="RHEA-COMP:17339"/>
        <dbReference type="Rhea" id="RHEA-COMP:17340"/>
        <dbReference type="ChEBI" id="CHEBI:33019"/>
        <dbReference type="ChEBI" id="CHEBI:61560"/>
        <dbReference type="ChEBI" id="CHEBI:173112"/>
        <dbReference type="EC" id="2.7.7.7"/>
    </reaction>
</comment>
<evidence type="ECO:0000256" key="17">
    <source>
        <dbReference type="ARBA" id="ARBA00022932"/>
    </source>
</evidence>
<dbReference type="FunFam" id="3.40.50.300:FF:000885">
    <property type="entry name" value="DNA polymerase theta"/>
    <property type="match status" value="1"/>
</dbReference>
<evidence type="ECO:0000256" key="7">
    <source>
        <dbReference type="ARBA" id="ARBA00012551"/>
    </source>
</evidence>
<feature type="compositionally biased region" description="Polar residues" evidence="28">
    <location>
        <begin position="1911"/>
        <end position="1923"/>
    </location>
</feature>
<dbReference type="FunFam" id="1.20.1060.10:FF:000002">
    <property type="entry name" value="Polymerase (DNA directed), theta"/>
    <property type="match status" value="1"/>
</dbReference>
<dbReference type="CDD" id="cd18026">
    <property type="entry name" value="DEXHc_POLQ-like"/>
    <property type="match status" value="1"/>
</dbReference>
<evidence type="ECO:0000256" key="25">
    <source>
        <dbReference type="ARBA" id="ARBA00062978"/>
    </source>
</evidence>
<evidence type="ECO:0000313" key="31">
    <source>
        <dbReference type="EMBL" id="CAK6972245.1"/>
    </source>
</evidence>
<evidence type="ECO:0000256" key="20">
    <source>
        <dbReference type="ARBA" id="ARBA00023242"/>
    </source>
</evidence>
<keyword evidence="9" id="KW-0597">Phosphoprotein</keyword>
<dbReference type="GO" id="GO:0097681">
    <property type="term" value="P:double-strand break repair via alternative nonhomologous end joining"/>
    <property type="evidence" value="ECO:0007669"/>
    <property type="project" value="TreeGrafter"/>
</dbReference>
<dbReference type="Gene3D" id="3.40.50.300">
    <property type="entry name" value="P-loop containing nucleotide triphosphate hydrolases"/>
    <property type="match status" value="2"/>
</dbReference>
<dbReference type="Pfam" id="PF00476">
    <property type="entry name" value="DNA_pol_A"/>
    <property type="match status" value="1"/>
</dbReference>
<feature type="compositionally biased region" description="Basic and acidic residues" evidence="28">
    <location>
        <begin position="1228"/>
        <end position="1256"/>
    </location>
</feature>
<dbReference type="GO" id="GO:0003678">
    <property type="term" value="F:DNA helicase activity"/>
    <property type="evidence" value="ECO:0007669"/>
    <property type="project" value="UniProtKB-EC"/>
</dbReference>
<dbReference type="Pfam" id="PF00270">
    <property type="entry name" value="DEAD"/>
    <property type="match status" value="1"/>
</dbReference>
<dbReference type="InterPro" id="IPR048960">
    <property type="entry name" value="POLQ-like_helical"/>
</dbReference>
<evidence type="ECO:0000256" key="14">
    <source>
        <dbReference type="ARBA" id="ARBA00022801"/>
    </source>
</evidence>
<dbReference type="InterPro" id="IPR019760">
    <property type="entry name" value="DNA-dir_DNA_pol_A_CS"/>
</dbReference>
<protein>
    <recommendedName>
        <fullName evidence="26">DNA polymerase theta</fullName>
        <ecNumber evidence="6">2.7.7.49</ecNumber>
        <ecNumber evidence="5">2.7.7.7</ecNumber>
        <ecNumber evidence="7">3.6.4.12</ecNumber>
    </recommendedName>
    <alternativeName>
        <fullName evidence="27">DNA polymerase eta</fullName>
    </alternativeName>
</protein>
<evidence type="ECO:0000259" key="30">
    <source>
        <dbReference type="PROSITE" id="PS51194"/>
    </source>
</evidence>
<evidence type="ECO:0000256" key="28">
    <source>
        <dbReference type="SAM" id="MobiDB-lite"/>
    </source>
</evidence>
<evidence type="ECO:0000313" key="32">
    <source>
        <dbReference type="Proteomes" id="UP001314229"/>
    </source>
</evidence>
<proteinExistence type="inferred from homology"/>
<dbReference type="PROSITE" id="PS51194">
    <property type="entry name" value="HELICASE_CTER"/>
    <property type="match status" value="1"/>
</dbReference>
<feature type="domain" description="Helicase C-terminal" evidence="30">
    <location>
        <begin position="525"/>
        <end position="752"/>
    </location>
</feature>
<feature type="compositionally biased region" description="Polar residues" evidence="28">
    <location>
        <begin position="1700"/>
        <end position="1714"/>
    </location>
</feature>
<feature type="region of interest" description="Disordered" evidence="28">
    <location>
        <begin position="1683"/>
        <end position="1772"/>
    </location>
</feature>
<dbReference type="SMART" id="SM00490">
    <property type="entry name" value="HELICc"/>
    <property type="match status" value="1"/>
</dbReference>
<evidence type="ECO:0000256" key="18">
    <source>
        <dbReference type="ARBA" id="ARBA00022990"/>
    </source>
</evidence>
<dbReference type="PROSITE" id="PS00447">
    <property type="entry name" value="DNA_POLYMERASE_A"/>
    <property type="match status" value="1"/>
</dbReference>
<keyword evidence="19" id="KW-0234">DNA repair</keyword>
<evidence type="ECO:0000256" key="5">
    <source>
        <dbReference type="ARBA" id="ARBA00012417"/>
    </source>
</evidence>
<feature type="compositionally biased region" description="Basic and acidic residues" evidence="28">
    <location>
        <begin position="1621"/>
        <end position="1636"/>
    </location>
</feature>
<dbReference type="Proteomes" id="UP001314229">
    <property type="component" value="Unassembled WGS sequence"/>
</dbReference>
<evidence type="ECO:0000256" key="15">
    <source>
        <dbReference type="ARBA" id="ARBA00022806"/>
    </source>
</evidence>
<dbReference type="InterPro" id="IPR036397">
    <property type="entry name" value="RNaseH_sf"/>
</dbReference>
<comment type="similarity">
    <text evidence="4">Belongs to the DNA polymerase type-A family.</text>
</comment>
<feature type="compositionally biased region" description="Low complexity" evidence="28">
    <location>
        <begin position="1115"/>
        <end position="1125"/>
    </location>
</feature>
<dbReference type="Pfam" id="PF21099">
    <property type="entry name" value="POLQ_helical"/>
    <property type="match status" value="1"/>
</dbReference>
<dbReference type="GO" id="GO:0005694">
    <property type="term" value="C:chromosome"/>
    <property type="evidence" value="ECO:0007669"/>
    <property type="project" value="UniProtKB-SubCell"/>
</dbReference>
<feature type="compositionally biased region" description="Basic residues" evidence="28">
    <location>
        <begin position="9"/>
        <end position="24"/>
    </location>
</feature>
<keyword evidence="16" id="KW-0067">ATP-binding</keyword>
<feature type="region of interest" description="Disordered" evidence="28">
    <location>
        <begin position="92"/>
        <end position="120"/>
    </location>
</feature>
<evidence type="ECO:0000256" key="16">
    <source>
        <dbReference type="ARBA" id="ARBA00022840"/>
    </source>
</evidence>
<dbReference type="GO" id="GO:0005634">
    <property type="term" value="C:nucleus"/>
    <property type="evidence" value="ECO:0007669"/>
    <property type="project" value="UniProtKB-SubCell"/>
</dbReference>
<feature type="region of interest" description="Disordered" evidence="28">
    <location>
        <begin position="1381"/>
        <end position="1426"/>
    </location>
</feature>
<feature type="region of interest" description="Disordered" evidence="28">
    <location>
        <begin position="1321"/>
        <end position="1349"/>
    </location>
</feature>
<dbReference type="CDD" id="cd08638">
    <property type="entry name" value="DNA_pol_A_theta"/>
    <property type="match status" value="1"/>
</dbReference>
<dbReference type="InterPro" id="IPR011545">
    <property type="entry name" value="DEAD/DEAH_box_helicase_dom"/>
</dbReference>
<feature type="domain" description="Helicase ATP-binding" evidence="29">
    <location>
        <begin position="307"/>
        <end position="486"/>
    </location>
</feature>
<dbReference type="FunFam" id="1.10.150.20:FF:000036">
    <property type="entry name" value="Polymerase (DNA directed), theta"/>
    <property type="match status" value="1"/>
</dbReference>
<feature type="region of interest" description="Disordered" evidence="28">
    <location>
        <begin position="2690"/>
        <end position="2710"/>
    </location>
</feature>
<gene>
    <name evidence="31" type="ORF">FSCOSCO3_A011438</name>
</gene>
<evidence type="ECO:0000256" key="23">
    <source>
        <dbReference type="ARBA" id="ARBA00048173"/>
    </source>
</evidence>